<protein>
    <recommendedName>
        <fullName evidence="12">Ionotropic receptor</fullName>
    </recommendedName>
</protein>
<evidence type="ECO:0000256" key="1">
    <source>
        <dbReference type="ARBA" id="ARBA00004651"/>
    </source>
</evidence>
<feature type="chain" id="PRO_5043620788" description="Ionotropic receptor" evidence="9">
    <location>
        <begin position="24"/>
        <end position="606"/>
    </location>
</feature>
<dbReference type="EMBL" id="JASPKY010000199">
    <property type="protein sequence ID" value="KAK9721431.1"/>
    <property type="molecule type" value="Genomic_DNA"/>
</dbReference>
<dbReference type="Gene3D" id="3.40.190.10">
    <property type="entry name" value="Periplasmic binding protein-like II"/>
    <property type="match status" value="1"/>
</dbReference>
<dbReference type="PANTHER" id="PTHR42643:SF35">
    <property type="entry name" value="IONOTROPIC RECEPTOR 68A, ISOFORM A"/>
    <property type="match status" value="1"/>
</dbReference>
<keyword evidence="5 8" id="KW-0472">Membrane</keyword>
<gene>
    <name evidence="10" type="ORF">QE152_g21536</name>
</gene>
<feature type="signal peptide" evidence="9">
    <location>
        <begin position="1"/>
        <end position="23"/>
    </location>
</feature>
<accession>A0AAW1KMZ7</accession>
<dbReference type="Proteomes" id="UP001458880">
    <property type="component" value="Unassembled WGS sequence"/>
</dbReference>
<keyword evidence="3 8" id="KW-0812">Transmembrane</keyword>
<dbReference type="InterPro" id="IPR052192">
    <property type="entry name" value="Insect_Ionotropic_Sensory_Rcpt"/>
</dbReference>
<evidence type="ECO:0000256" key="4">
    <source>
        <dbReference type="ARBA" id="ARBA00022989"/>
    </source>
</evidence>
<evidence type="ECO:0000256" key="9">
    <source>
        <dbReference type="SAM" id="SignalP"/>
    </source>
</evidence>
<dbReference type="PANTHER" id="PTHR42643">
    <property type="entry name" value="IONOTROPIC RECEPTOR 20A-RELATED"/>
    <property type="match status" value="1"/>
</dbReference>
<evidence type="ECO:0000256" key="8">
    <source>
        <dbReference type="SAM" id="Phobius"/>
    </source>
</evidence>
<keyword evidence="9" id="KW-0732">Signal</keyword>
<proteinExistence type="predicted"/>
<evidence type="ECO:0000256" key="7">
    <source>
        <dbReference type="ARBA" id="ARBA00023180"/>
    </source>
</evidence>
<feature type="transmembrane region" description="Helical" evidence="8">
    <location>
        <begin position="582"/>
        <end position="602"/>
    </location>
</feature>
<evidence type="ECO:0000256" key="5">
    <source>
        <dbReference type="ARBA" id="ARBA00023136"/>
    </source>
</evidence>
<keyword evidence="6" id="KW-0675">Receptor</keyword>
<evidence type="ECO:0000256" key="3">
    <source>
        <dbReference type="ARBA" id="ARBA00022692"/>
    </source>
</evidence>
<evidence type="ECO:0008006" key="12">
    <source>
        <dbReference type="Google" id="ProtNLM"/>
    </source>
</evidence>
<dbReference type="AlphaFoldDB" id="A0AAW1KMZ7"/>
<comment type="subcellular location">
    <subcellularLocation>
        <location evidence="1">Cell membrane</location>
        <topology evidence="1">Multi-pass membrane protein</topology>
    </subcellularLocation>
</comment>
<evidence type="ECO:0000313" key="10">
    <source>
        <dbReference type="EMBL" id="KAK9721431.1"/>
    </source>
</evidence>
<reference evidence="10 11" key="1">
    <citation type="journal article" date="2024" name="BMC Genomics">
        <title>De novo assembly and annotation of Popillia japonica's genome with initial clues to its potential as an invasive pest.</title>
        <authorList>
            <person name="Cucini C."/>
            <person name="Boschi S."/>
            <person name="Funari R."/>
            <person name="Cardaioli E."/>
            <person name="Iannotti N."/>
            <person name="Marturano G."/>
            <person name="Paoli F."/>
            <person name="Bruttini M."/>
            <person name="Carapelli A."/>
            <person name="Frati F."/>
            <person name="Nardi F."/>
        </authorList>
    </citation>
    <scope>NUCLEOTIDE SEQUENCE [LARGE SCALE GENOMIC DNA]</scope>
    <source>
        <strain evidence="10">DMR45628</strain>
    </source>
</reference>
<feature type="transmembrane region" description="Helical" evidence="8">
    <location>
        <begin position="387"/>
        <end position="406"/>
    </location>
</feature>
<evidence type="ECO:0000313" key="11">
    <source>
        <dbReference type="Proteomes" id="UP001458880"/>
    </source>
</evidence>
<dbReference type="GO" id="GO:0005886">
    <property type="term" value="C:plasma membrane"/>
    <property type="evidence" value="ECO:0007669"/>
    <property type="project" value="UniProtKB-SubCell"/>
</dbReference>
<keyword evidence="4 8" id="KW-1133">Transmembrane helix</keyword>
<feature type="transmembrane region" description="Helical" evidence="8">
    <location>
        <begin position="327"/>
        <end position="346"/>
    </location>
</feature>
<name>A0AAW1KMZ7_POPJA</name>
<sequence length="606" mass="70893">MLSITLMKVIIFITVIFCMTITGEKHEILTEICIDVISHVINRKYALCVIFDSCYLEKDISDCLESIDIPLLNINPENYKNNLDQRRIPTICDGYLIISNNSTYLKHLFNYKKTDTFQFQAHKRIIIIYDGVENFTTSPFQDVAQLQGNNIIAVDNFNRNTTGDTFLKTVRVTSVLDNKIWNIWDPRTNRIQKLKDIFEFKLWEPDFRRQNRSFKVASFNCPPFIYTNSQNEVYDGIDFHFIKLLLGNWPLTFKVYNITSYMNMYFLIMRNVHHNLEDMGTCSIWQQAVLDNDLDYTHTYSESCSTFLVPKSHEITRIWFVYYPIDNLTWIFIGITAITMGIFLNLTYRLSNEISENYLYYFIQSTRILSVGAIEKFPKNPNKTLRPILALCLLTSLIITTSYSGGFSSISTRPKLWDLKTMADMVKYDIEWGSDTAFVQADVLLSIYPGALKIGKKYKYEKSKTVQNKRIRSKKYGTAVQKLLDGYVTGSEELDEYAKKQLKILPQCYMRNALVYILSPNSPYKETLNNRVLQITEHGFVHYWINNVIIQHNMFYMYRFFENTVQKTGRHVALSVTKIQGIFYFLLIGYIVSFGVFLCEIFSKRD</sequence>
<keyword evidence="2" id="KW-1003">Cell membrane</keyword>
<evidence type="ECO:0000256" key="6">
    <source>
        <dbReference type="ARBA" id="ARBA00023170"/>
    </source>
</evidence>
<keyword evidence="7" id="KW-0325">Glycoprotein</keyword>
<dbReference type="SUPFAM" id="SSF53850">
    <property type="entry name" value="Periplasmic binding protein-like II"/>
    <property type="match status" value="1"/>
</dbReference>
<organism evidence="10 11">
    <name type="scientific">Popillia japonica</name>
    <name type="common">Japanese beetle</name>
    <dbReference type="NCBI Taxonomy" id="7064"/>
    <lineage>
        <taxon>Eukaryota</taxon>
        <taxon>Metazoa</taxon>
        <taxon>Ecdysozoa</taxon>
        <taxon>Arthropoda</taxon>
        <taxon>Hexapoda</taxon>
        <taxon>Insecta</taxon>
        <taxon>Pterygota</taxon>
        <taxon>Neoptera</taxon>
        <taxon>Endopterygota</taxon>
        <taxon>Coleoptera</taxon>
        <taxon>Polyphaga</taxon>
        <taxon>Scarabaeiformia</taxon>
        <taxon>Scarabaeidae</taxon>
        <taxon>Rutelinae</taxon>
        <taxon>Popillia</taxon>
    </lineage>
</organism>
<comment type="caution">
    <text evidence="10">The sequence shown here is derived from an EMBL/GenBank/DDBJ whole genome shotgun (WGS) entry which is preliminary data.</text>
</comment>
<evidence type="ECO:0000256" key="2">
    <source>
        <dbReference type="ARBA" id="ARBA00022475"/>
    </source>
</evidence>
<keyword evidence="11" id="KW-1185">Reference proteome</keyword>